<sequence length="126" mass="14005">MRDALLTERAKAARKALTPAEQRLWFALRAERFAGVKFRRQKVIGPYIADFAANTPKLVVEVDGHLHGGTTDYDAARTAYLTELGYRVVRFTNADVMHNLEGVLTVLEGFVTHPLSQPSPLKGRGL</sequence>
<comment type="caution">
    <text evidence="2">The sequence shown here is derived from an EMBL/GenBank/DDBJ whole genome shotgun (WGS) entry which is preliminary data.</text>
</comment>
<evidence type="ECO:0000313" key="3">
    <source>
        <dbReference type="Proteomes" id="UP000248614"/>
    </source>
</evidence>
<dbReference type="CDD" id="cd01038">
    <property type="entry name" value="Endonuclease_DUF559"/>
    <property type="match status" value="1"/>
</dbReference>
<dbReference type="Proteomes" id="UP000248614">
    <property type="component" value="Unassembled WGS sequence"/>
</dbReference>
<feature type="domain" description="DUF559" evidence="1">
    <location>
        <begin position="7"/>
        <end position="105"/>
    </location>
</feature>
<dbReference type="Gene3D" id="3.40.960.10">
    <property type="entry name" value="VSR Endonuclease"/>
    <property type="match status" value="1"/>
</dbReference>
<name>A0A2W4Z3G9_9SPHN</name>
<accession>A0A2W4Z3G9</accession>
<dbReference type="EMBL" id="QFNF01000024">
    <property type="protein sequence ID" value="PZO76833.1"/>
    <property type="molecule type" value="Genomic_DNA"/>
</dbReference>
<dbReference type="SUPFAM" id="SSF52980">
    <property type="entry name" value="Restriction endonuclease-like"/>
    <property type="match status" value="1"/>
</dbReference>
<organism evidence="2 3">
    <name type="scientific">Sphingomonas hengshuiensis</name>
    <dbReference type="NCBI Taxonomy" id="1609977"/>
    <lineage>
        <taxon>Bacteria</taxon>
        <taxon>Pseudomonadati</taxon>
        <taxon>Pseudomonadota</taxon>
        <taxon>Alphaproteobacteria</taxon>
        <taxon>Sphingomonadales</taxon>
        <taxon>Sphingomonadaceae</taxon>
        <taxon>Sphingomonas</taxon>
    </lineage>
</organism>
<dbReference type="InterPro" id="IPR011335">
    <property type="entry name" value="Restrct_endonuc-II-like"/>
</dbReference>
<dbReference type="InterPro" id="IPR047216">
    <property type="entry name" value="Endonuclease_DUF559_bact"/>
</dbReference>
<dbReference type="InterPro" id="IPR007569">
    <property type="entry name" value="DUF559"/>
</dbReference>
<dbReference type="PANTHER" id="PTHR38590:SF1">
    <property type="entry name" value="BLL0828 PROTEIN"/>
    <property type="match status" value="1"/>
</dbReference>
<proteinExistence type="predicted"/>
<dbReference type="AlphaFoldDB" id="A0A2W4Z3G9"/>
<evidence type="ECO:0000259" key="1">
    <source>
        <dbReference type="Pfam" id="PF04480"/>
    </source>
</evidence>
<evidence type="ECO:0000313" key="2">
    <source>
        <dbReference type="EMBL" id="PZO76833.1"/>
    </source>
</evidence>
<dbReference type="PANTHER" id="PTHR38590">
    <property type="entry name" value="BLL0828 PROTEIN"/>
    <property type="match status" value="1"/>
</dbReference>
<gene>
    <name evidence="2" type="ORF">DI632_09890</name>
</gene>
<reference evidence="2 3" key="1">
    <citation type="submission" date="2017-08" db="EMBL/GenBank/DDBJ databases">
        <title>Infants hospitalized years apart are colonized by the same room-sourced microbial strains.</title>
        <authorList>
            <person name="Brooks B."/>
            <person name="Olm M.R."/>
            <person name="Firek B.A."/>
            <person name="Baker R."/>
            <person name="Thomas B.C."/>
            <person name="Morowitz M.J."/>
            <person name="Banfield J.F."/>
        </authorList>
    </citation>
    <scope>NUCLEOTIDE SEQUENCE [LARGE SCALE GENOMIC DNA]</scope>
    <source>
        <strain evidence="2">S2_018_000_R3_110</strain>
    </source>
</reference>
<protein>
    <recommendedName>
        <fullName evidence="1">DUF559 domain-containing protein</fullName>
    </recommendedName>
</protein>
<dbReference type="Pfam" id="PF04480">
    <property type="entry name" value="DUF559"/>
    <property type="match status" value="1"/>
</dbReference>